<dbReference type="InterPro" id="IPR003661">
    <property type="entry name" value="HisK_dim/P_dom"/>
</dbReference>
<keyword evidence="5" id="KW-0418">Kinase</keyword>
<dbReference type="SMART" id="SM00388">
    <property type="entry name" value="HisKA"/>
    <property type="match status" value="1"/>
</dbReference>
<keyword evidence="6" id="KW-0812">Transmembrane</keyword>
<evidence type="ECO:0000256" key="4">
    <source>
        <dbReference type="ARBA" id="ARBA00022679"/>
    </source>
</evidence>
<dbReference type="EMBL" id="JAADJT010000017">
    <property type="protein sequence ID" value="NGZ88128.1"/>
    <property type="molecule type" value="Genomic_DNA"/>
</dbReference>
<reference evidence="8 9" key="1">
    <citation type="submission" date="2020-01" db="EMBL/GenBank/DDBJ databases">
        <authorList>
            <person name="Lee S.D."/>
        </authorList>
    </citation>
    <scope>NUCLEOTIDE SEQUENCE [LARGE SCALE GENOMIC DNA]</scope>
    <source>
        <strain evidence="8 9">SAP-35</strain>
    </source>
</reference>
<evidence type="ECO:0000256" key="2">
    <source>
        <dbReference type="ARBA" id="ARBA00012438"/>
    </source>
</evidence>
<organism evidence="8 9">
    <name type="scientific">Duganella aceris</name>
    <dbReference type="NCBI Taxonomy" id="2703883"/>
    <lineage>
        <taxon>Bacteria</taxon>
        <taxon>Pseudomonadati</taxon>
        <taxon>Pseudomonadota</taxon>
        <taxon>Betaproteobacteria</taxon>
        <taxon>Burkholderiales</taxon>
        <taxon>Oxalobacteraceae</taxon>
        <taxon>Telluria group</taxon>
        <taxon>Duganella</taxon>
    </lineage>
</organism>
<reference evidence="9" key="2">
    <citation type="submission" date="2023-07" db="EMBL/GenBank/DDBJ databases">
        <title>Duganella aceri sp. nov., isolated from tree sap.</title>
        <authorList>
            <person name="Kim I.S."/>
        </authorList>
    </citation>
    <scope>NUCLEOTIDE SEQUENCE [LARGE SCALE GENOMIC DNA]</scope>
    <source>
        <strain evidence="9">SAP-35</strain>
    </source>
</reference>
<keyword evidence="9" id="KW-1185">Reference proteome</keyword>
<evidence type="ECO:0000256" key="5">
    <source>
        <dbReference type="ARBA" id="ARBA00022777"/>
    </source>
</evidence>
<feature type="transmembrane region" description="Helical" evidence="6">
    <location>
        <begin position="138"/>
        <end position="160"/>
    </location>
</feature>
<dbReference type="SUPFAM" id="SSF47384">
    <property type="entry name" value="Homodimeric domain of signal transducing histidine kinase"/>
    <property type="match status" value="1"/>
</dbReference>
<dbReference type="InterPro" id="IPR036097">
    <property type="entry name" value="HisK_dim/P_sf"/>
</dbReference>
<dbReference type="CDD" id="cd00082">
    <property type="entry name" value="HisKA"/>
    <property type="match status" value="1"/>
</dbReference>
<evidence type="ECO:0000313" key="8">
    <source>
        <dbReference type="EMBL" id="NGZ88128.1"/>
    </source>
</evidence>
<proteinExistence type="predicted"/>
<sequence>MFRSIRHGLFAALAGFTVLICVCYTGLALVIAYVTEDMLVDRLLQRESDAMTAHFRLHGEVKSPSDELIRVYASVEALPPIVREQVAAGRERAEISTDTGQHYHLRTLDLSAAGGPRRLYLLADVRPLLVVSKLIQDVGGVLIALALGLVGLALLLAYFLSRRLVSPLQVLAREVRSLSPQGSVAFSARHRRDEIGYLADRLGTTFADLHAALNREHAFTRDVSHELRTPLTVMNNILGQAESGTLRGEDVAQLRAGLDEIGGTVDVLFALARAEHIAAETFDLRGCIEQSLLRLVEQGAWGDDGLALELPDRLEVRGNRHLTLLLINNCVGNALFHGGAGSRLRVSFVDGVLGLSNTVDPSRTAAMQGFLHGQHLLRRIAKAMCWDITFHAGATAYRVEIVPLC</sequence>
<accession>A0ABX0FTV5</accession>
<comment type="catalytic activity">
    <reaction evidence="1">
        <text>ATP + protein L-histidine = ADP + protein N-phospho-L-histidine.</text>
        <dbReference type="EC" id="2.7.13.3"/>
    </reaction>
</comment>
<dbReference type="RefSeq" id="WP_166108243.1">
    <property type="nucleotide sequence ID" value="NZ_JAADJT010000017.1"/>
</dbReference>
<dbReference type="EC" id="2.7.13.3" evidence="2"/>
<feature type="domain" description="Signal transduction histidine kinase dimerisation/phosphoacceptor" evidence="7">
    <location>
        <begin position="215"/>
        <end position="277"/>
    </location>
</feature>
<evidence type="ECO:0000256" key="6">
    <source>
        <dbReference type="SAM" id="Phobius"/>
    </source>
</evidence>
<dbReference type="PANTHER" id="PTHR45436:SF16">
    <property type="entry name" value="HISTIDINE KINASE"/>
    <property type="match status" value="1"/>
</dbReference>
<evidence type="ECO:0000313" key="9">
    <source>
        <dbReference type="Proteomes" id="UP000666369"/>
    </source>
</evidence>
<gene>
    <name evidence="8" type="ORF">GW587_28210</name>
</gene>
<dbReference type="PANTHER" id="PTHR45436">
    <property type="entry name" value="SENSOR HISTIDINE KINASE YKOH"/>
    <property type="match status" value="1"/>
</dbReference>
<dbReference type="Gene3D" id="1.10.287.130">
    <property type="match status" value="1"/>
</dbReference>
<dbReference type="InterPro" id="IPR050428">
    <property type="entry name" value="TCS_sensor_his_kinase"/>
</dbReference>
<feature type="transmembrane region" description="Helical" evidence="6">
    <location>
        <begin position="9"/>
        <end position="34"/>
    </location>
</feature>
<evidence type="ECO:0000259" key="7">
    <source>
        <dbReference type="SMART" id="SM00388"/>
    </source>
</evidence>
<keyword evidence="3" id="KW-0597">Phosphoprotein</keyword>
<evidence type="ECO:0000256" key="3">
    <source>
        <dbReference type="ARBA" id="ARBA00022553"/>
    </source>
</evidence>
<name>A0ABX0FTV5_9BURK</name>
<protein>
    <recommendedName>
        <fullName evidence="2">histidine kinase</fullName>
        <ecNumber evidence="2">2.7.13.3</ecNumber>
    </recommendedName>
</protein>
<comment type="caution">
    <text evidence="8">The sequence shown here is derived from an EMBL/GenBank/DDBJ whole genome shotgun (WGS) entry which is preliminary data.</text>
</comment>
<keyword evidence="6" id="KW-0472">Membrane</keyword>
<keyword evidence="4" id="KW-0808">Transferase</keyword>
<dbReference type="Gene3D" id="6.10.340.10">
    <property type="match status" value="1"/>
</dbReference>
<evidence type="ECO:0000256" key="1">
    <source>
        <dbReference type="ARBA" id="ARBA00000085"/>
    </source>
</evidence>
<dbReference type="Proteomes" id="UP000666369">
    <property type="component" value="Unassembled WGS sequence"/>
</dbReference>
<keyword evidence="6" id="KW-1133">Transmembrane helix</keyword>